<evidence type="ECO:0000256" key="12">
    <source>
        <dbReference type="ARBA" id="ARBA00093371"/>
    </source>
</evidence>
<evidence type="ECO:0000256" key="9">
    <source>
        <dbReference type="ARBA" id="ARBA00023329"/>
    </source>
</evidence>
<evidence type="ECO:0000256" key="11">
    <source>
        <dbReference type="ARBA" id="ARBA00078935"/>
    </source>
</evidence>
<dbReference type="InterPro" id="IPR000237">
    <property type="entry name" value="GRIP_dom"/>
</dbReference>
<comment type="subcellular location">
    <subcellularLocation>
        <location evidence="2">Cytoplasmic vesicle</location>
        <location evidence="2">Secretory vesicle</location>
        <location evidence="2">Acrosome</location>
    </subcellularLocation>
    <subcellularLocation>
        <location evidence="3">Golgi apparatus membrane</location>
        <topology evidence="3">Peripheral membrane protein</topology>
    </subcellularLocation>
    <subcellularLocation>
        <location evidence="1">Golgi apparatus</location>
        <location evidence="1">trans-Golgi network membrane</location>
    </subcellularLocation>
</comment>
<reference evidence="17 18" key="1">
    <citation type="submission" date="2019-03" db="EMBL/GenBank/DDBJ databases">
        <title>First draft genome of Liparis tanakae, snailfish: a comprehensive survey of snailfish specific genes.</title>
        <authorList>
            <person name="Kim W."/>
            <person name="Song I."/>
            <person name="Jeong J.-H."/>
            <person name="Kim D."/>
            <person name="Kim S."/>
            <person name="Ryu S."/>
            <person name="Song J.Y."/>
            <person name="Lee S.K."/>
        </authorList>
    </citation>
    <scope>NUCLEOTIDE SEQUENCE [LARGE SCALE GENOMIC DNA]</scope>
    <source>
        <tissue evidence="17">Muscle</tissue>
    </source>
</reference>
<keyword evidence="8" id="KW-0472">Membrane</keyword>
<dbReference type="OrthoDB" id="8959401at2759"/>
<evidence type="ECO:0000256" key="14">
    <source>
        <dbReference type="SAM" id="Coils"/>
    </source>
</evidence>
<feature type="domain" description="GRIP" evidence="16">
    <location>
        <begin position="386"/>
        <end position="435"/>
    </location>
</feature>
<dbReference type="GO" id="GO:0005802">
    <property type="term" value="C:trans-Golgi network"/>
    <property type="evidence" value="ECO:0007669"/>
    <property type="project" value="UniProtKB-ARBA"/>
</dbReference>
<dbReference type="SMART" id="SM00755">
    <property type="entry name" value="Grip"/>
    <property type="match status" value="1"/>
</dbReference>
<evidence type="ECO:0000256" key="2">
    <source>
        <dbReference type="ARBA" id="ARBA00004218"/>
    </source>
</evidence>
<feature type="region of interest" description="Disordered" evidence="15">
    <location>
        <begin position="332"/>
        <end position="377"/>
    </location>
</feature>
<dbReference type="PANTHER" id="PTHR23157">
    <property type="entry name" value="GRIP AND COILED-COIL DOMAIN-CONTAINING PROTEIN 1"/>
    <property type="match status" value="1"/>
</dbReference>
<comment type="function">
    <text evidence="12">Involved in vesicular trafficking at the Golgi apparatus level. Involved in endosome-to-Golgi trafficking. Mechanistically, captures transport vesicles arriving from endosomes via the protein TBC1D23. Recognized vesicles are then tethered to the trans-Golgi before subsequent SNARE engagement and vesicle fusion. Selectively regulates E-cadherin transport from the trans-Golgi network in tubulovesicular carriers.</text>
</comment>
<accession>A0A4Z2GUG9</accession>
<evidence type="ECO:0000256" key="15">
    <source>
        <dbReference type="SAM" id="MobiDB-lite"/>
    </source>
</evidence>
<evidence type="ECO:0000256" key="1">
    <source>
        <dbReference type="ARBA" id="ARBA00004198"/>
    </source>
</evidence>
<keyword evidence="7 14" id="KW-0175">Coiled coil</keyword>
<dbReference type="EMBL" id="SRLO01000429">
    <property type="protein sequence ID" value="TNN56393.1"/>
    <property type="molecule type" value="Genomic_DNA"/>
</dbReference>
<evidence type="ECO:0000313" key="17">
    <source>
        <dbReference type="EMBL" id="TNN56393.1"/>
    </source>
</evidence>
<evidence type="ECO:0000256" key="8">
    <source>
        <dbReference type="ARBA" id="ARBA00023136"/>
    </source>
</evidence>
<evidence type="ECO:0000313" key="18">
    <source>
        <dbReference type="Proteomes" id="UP000314294"/>
    </source>
</evidence>
<sequence length="516" mass="57769">MFAKLKKKIAEEAATAPRTGVRIPRTISRESIASGGGADSGDDFVNYAEQLRIMQKTKEKLEVALEKLQDSSIKKLQDQNESHQASRGRLADGMALALEKKEQEWMEKMTDVEKEKASLSSRVEDMMEQSVALFQKRDDLDELEGFQQQEMAKVKHMVRGPGGAGWCSGVVGVVGLHPGLMFPPPQLLKEQQQLSQRDLELQQQEAEVQRSQRALQESRSLNAELEVEREELLLLREEAELKIRELQAVVQQVSEDFQKLSYLEVEVETLTEQLHSPEVCEQDQNGSVAPDDLDHIQKVNRELEQQLGDKNRIIKQLQQRLAELKRTLQKELKLKPEPEAEGKEKFPEGRADKPERAGPDPQMPPACSAMSPPTSSTLVTNTSDLNDSREINFEYLKHVVLKFMSSREAEAFQLIRAVSVLLNFSREEEDMLKQTLEYKVGDVLVWIQAVSEGRHPALRLRLLPPVELMKRSREPGGGGGSLQEEGVPPGGGDPPGGGASVSRTRDTLKGEAGEDF</sequence>
<evidence type="ECO:0000256" key="7">
    <source>
        <dbReference type="ARBA" id="ARBA00023054"/>
    </source>
</evidence>
<dbReference type="AlphaFoldDB" id="A0A4Z2GUG9"/>
<evidence type="ECO:0000256" key="4">
    <source>
        <dbReference type="ARBA" id="ARBA00022553"/>
    </source>
</evidence>
<evidence type="ECO:0000256" key="5">
    <source>
        <dbReference type="ARBA" id="ARBA00022765"/>
    </source>
</evidence>
<dbReference type="GO" id="GO:0001669">
    <property type="term" value="C:acrosomal vesicle"/>
    <property type="evidence" value="ECO:0007669"/>
    <property type="project" value="UniProtKB-SubCell"/>
</dbReference>
<feature type="compositionally biased region" description="Gly residues" evidence="15">
    <location>
        <begin position="488"/>
        <end position="499"/>
    </location>
</feature>
<feature type="region of interest" description="Disordered" evidence="15">
    <location>
        <begin position="13"/>
        <end position="40"/>
    </location>
</feature>
<comment type="caution">
    <text evidence="17">The sequence shown here is derived from an EMBL/GenBank/DDBJ whole genome shotgun (WGS) entry which is preliminary data.</text>
</comment>
<feature type="region of interest" description="Disordered" evidence="15">
    <location>
        <begin position="471"/>
        <end position="516"/>
    </location>
</feature>
<keyword evidence="18" id="KW-1185">Reference proteome</keyword>
<feature type="coiled-coil region" evidence="14">
    <location>
        <begin position="187"/>
        <end position="256"/>
    </location>
</feature>
<keyword evidence="9" id="KW-0968">Cytoplasmic vesicle</keyword>
<organism evidence="17 18">
    <name type="scientific">Liparis tanakae</name>
    <name type="common">Tanaka's snailfish</name>
    <dbReference type="NCBI Taxonomy" id="230148"/>
    <lineage>
        <taxon>Eukaryota</taxon>
        <taxon>Metazoa</taxon>
        <taxon>Chordata</taxon>
        <taxon>Craniata</taxon>
        <taxon>Vertebrata</taxon>
        <taxon>Euteleostomi</taxon>
        <taxon>Actinopterygii</taxon>
        <taxon>Neopterygii</taxon>
        <taxon>Teleostei</taxon>
        <taxon>Neoteleostei</taxon>
        <taxon>Acanthomorphata</taxon>
        <taxon>Eupercaria</taxon>
        <taxon>Perciformes</taxon>
        <taxon>Cottioidei</taxon>
        <taxon>Cottales</taxon>
        <taxon>Liparidae</taxon>
        <taxon>Liparis</taxon>
    </lineage>
</organism>
<comment type="subunit">
    <text evidence="13">Interacts with RAB6A. Directly interacts with TBC1D23. Interacts with FAM91A1; this interaction may be mediated by TBC1D23. Interacts with ARL1; this interaction recruits Golgin-97/GOLGA1 onto the Golgi apparatus.</text>
</comment>
<dbReference type="Pfam" id="PF01465">
    <property type="entry name" value="GRIP"/>
    <property type="match status" value="1"/>
</dbReference>
<feature type="compositionally biased region" description="Basic and acidic residues" evidence="15">
    <location>
        <begin position="332"/>
        <end position="358"/>
    </location>
</feature>
<dbReference type="FunFam" id="1.10.220.60:FF:000002">
    <property type="entry name" value="Golgin subfamily A member 1"/>
    <property type="match status" value="1"/>
</dbReference>
<evidence type="ECO:0000256" key="6">
    <source>
        <dbReference type="ARBA" id="ARBA00023034"/>
    </source>
</evidence>
<dbReference type="Gene3D" id="6.10.140.910">
    <property type="match status" value="1"/>
</dbReference>
<keyword evidence="4" id="KW-0597">Phosphoprotein</keyword>
<dbReference type="GO" id="GO:0000139">
    <property type="term" value="C:Golgi membrane"/>
    <property type="evidence" value="ECO:0007669"/>
    <property type="project" value="UniProtKB-SubCell"/>
</dbReference>
<gene>
    <name evidence="17" type="primary">GOLGA1</name>
    <name evidence="17" type="ORF">EYF80_033353</name>
</gene>
<dbReference type="PANTHER" id="PTHR23157:SF24">
    <property type="entry name" value="GOLGIN SUBFAMILY A MEMBER 1"/>
    <property type="match status" value="1"/>
</dbReference>
<name>A0A4Z2GUG9_9TELE</name>
<evidence type="ECO:0000256" key="10">
    <source>
        <dbReference type="ARBA" id="ARBA00070165"/>
    </source>
</evidence>
<evidence type="ECO:0000256" key="13">
    <source>
        <dbReference type="ARBA" id="ARBA00093537"/>
    </source>
</evidence>
<dbReference type="Proteomes" id="UP000314294">
    <property type="component" value="Unassembled WGS sequence"/>
</dbReference>
<keyword evidence="6" id="KW-0333">Golgi apparatus</keyword>
<keyword evidence="5" id="KW-0013">ADP-ribosylation</keyword>
<dbReference type="InterPro" id="IPR051952">
    <property type="entry name" value="Golgi-autophagy_related"/>
</dbReference>
<evidence type="ECO:0000259" key="16">
    <source>
        <dbReference type="PROSITE" id="PS50913"/>
    </source>
</evidence>
<evidence type="ECO:0000256" key="3">
    <source>
        <dbReference type="ARBA" id="ARBA00004395"/>
    </source>
</evidence>
<dbReference type="Gene3D" id="1.10.220.60">
    <property type="entry name" value="GRIP domain"/>
    <property type="match status" value="1"/>
</dbReference>
<protein>
    <recommendedName>
        <fullName evidence="10">Golgin subfamily A member 1</fullName>
    </recommendedName>
    <alternativeName>
        <fullName evidence="11">Golgin-97</fullName>
    </alternativeName>
</protein>
<dbReference type="PROSITE" id="PS50913">
    <property type="entry name" value="GRIP"/>
    <property type="match status" value="1"/>
</dbReference>
<feature type="compositionally biased region" description="Basic and acidic residues" evidence="15">
    <location>
        <begin position="503"/>
        <end position="516"/>
    </location>
</feature>
<feature type="coiled-coil region" evidence="14">
    <location>
        <begin position="51"/>
        <end position="129"/>
    </location>
</feature>
<proteinExistence type="predicted"/>